<dbReference type="Proteomes" id="UP000465302">
    <property type="component" value="Unassembled WGS sequence"/>
</dbReference>
<reference evidence="9 10" key="1">
    <citation type="submission" date="2017-10" db="EMBL/GenBank/DDBJ databases">
        <title>The new phylogeny of genus Mycobacterium.</title>
        <authorList>
            <person name="Tortoli E."/>
            <person name="Trovato A."/>
            <person name="Cirillo D.M."/>
        </authorList>
    </citation>
    <scope>NUCLEOTIDE SEQUENCE [LARGE SCALE GENOMIC DNA]</scope>
    <source>
        <strain evidence="9 10">CCUG37673</strain>
    </source>
</reference>
<evidence type="ECO:0000313" key="9">
    <source>
        <dbReference type="EMBL" id="PEG41238.1"/>
    </source>
</evidence>
<feature type="transmembrane region" description="Helical" evidence="7">
    <location>
        <begin position="159"/>
        <end position="180"/>
    </location>
</feature>
<evidence type="ECO:0000256" key="6">
    <source>
        <dbReference type="ARBA" id="ARBA00023136"/>
    </source>
</evidence>
<comment type="subcellular location">
    <subcellularLocation>
        <location evidence="1">Cell membrane</location>
        <topology evidence="1">Multi-pass membrane protein</topology>
    </subcellularLocation>
</comment>
<proteinExistence type="inferred from homology"/>
<evidence type="ECO:0000313" key="11">
    <source>
        <dbReference type="Proteomes" id="UP000465302"/>
    </source>
</evidence>
<dbReference type="OrthoDB" id="4762664at2"/>
<dbReference type="EMBL" id="PDCP01000007">
    <property type="protein sequence ID" value="PEG41238.1"/>
    <property type="molecule type" value="Genomic_DNA"/>
</dbReference>
<dbReference type="EMBL" id="BLKS01000004">
    <property type="protein sequence ID" value="GFG55381.1"/>
    <property type="molecule type" value="Genomic_DNA"/>
</dbReference>
<dbReference type="Pfam" id="PF07681">
    <property type="entry name" value="DoxX"/>
    <property type="match status" value="1"/>
</dbReference>
<protein>
    <submittedName>
        <fullName evidence="9">DoxX family protein</fullName>
    </submittedName>
</protein>
<keyword evidence="5 7" id="KW-1133">Transmembrane helix</keyword>
<sequence length="192" mass="19557">MTTPLAGTSQVSTLGDMAVNESVGTPTSVSDLGLLILRLGVGAAVLQAGLIKAFDFGTTVGFMDSGGWQLPAFAALMVTVAEAAGAIGVVLGVLTPLAACAIAGAMVCAWAVNVSTDAFWAQPFNVPFLLFVGAATLLFTGAGAYSVDARMFGRPRWSPRLAIGLLVLAFAAAILTWLLLNGTNPLHFSSPA</sequence>
<gene>
    <name evidence="9" type="ORF">CQY20_05895</name>
    <name evidence="8" type="ORF">MAGR_68220</name>
</gene>
<dbReference type="InterPro" id="IPR051907">
    <property type="entry name" value="DoxX-like_oxidoreductase"/>
</dbReference>
<feature type="transmembrane region" description="Helical" evidence="7">
    <location>
        <begin position="86"/>
        <end position="112"/>
    </location>
</feature>
<evidence type="ECO:0000256" key="4">
    <source>
        <dbReference type="ARBA" id="ARBA00022692"/>
    </source>
</evidence>
<evidence type="ECO:0000313" key="10">
    <source>
        <dbReference type="Proteomes" id="UP000220914"/>
    </source>
</evidence>
<comment type="similarity">
    <text evidence="2">Belongs to the DoxX family.</text>
</comment>
<evidence type="ECO:0000256" key="5">
    <source>
        <dbReference type="ARBA" id="ARBA00022989"/>
    </source>
</evidence>
<feature type="transmembrane region" description="Helical" evidence="7">
    <location>
        <begin position="124"/>
        <end position="147"/>
    </location>
</feature>
<evidence type="ECO:0000256" key="7">
    <source>
        <dbReference type="SAM" id="Phobius"/>
    </source>
</evidence>
<accession>A0A2A7NCN7</accession>
<organism evidence="9 10">
    <name type="scientific">Mycolicibacterium agri</name>
    <name type="common">Mycobacterium agri</name>
    <dbReference type="NCBI Taxonomy" id="36811"/>
    <lineage>
        <taxon>Bacteria</taxon>
        <taxon>Bacillati</taxon>
        <taxon>Actinomycetota</taxon>
        <taxon>Actinomycetes</taxon>
        <taxon>Mycobacteriales</taxon>
        <taxon>Mycobacteriaceae</taxon>
        <taxon>Mycolicibacterium</taxon>
    </lineage>
</organism>
<keyword evidence="3" id="KW-1003">Cell membrane</keyword>
<evidence type="ECO:0000313" key="8">
    <source>
        <dbReference type="EMBL" id="GFG55381.1"/>
    </source>
</evidence>
<keyword evidence="10" id="KW-1185">Reference proteome</keyword>
<keyword evidence="6 7" id="KW-0472">Membrane</keyword>
<dbReference type="InterPro" id="IPR032808">
    <property type="entry name" value="DoxX"/>
</dbReference>
<dbReference type="Proteomes" id="UP000220914">
    <property type="component" value="Unassembled WGS sequence"/>
</dbReference>
<reference evidence="8" key="3">
    <citation type="submission" date="2020-02" db="EMBL/GenBank/DDBJ databases">
        <authorList>
            <person name="Matsumoto Y."/>
            <person name="Motooka D."/>
            <person name="Nakamura S."/>
        </authorList>
    </citation>
    <scope>NUCLEOTIDE SEQUENCE</scope>
    <source>
        <strain evidence="8">JCM 6377</strain>
    </source>
</reference>
<evidence type="ECO:0000256" key="1">
    <source>
        <dbReference type="ARBA" id="ARBA00004651"/>
    </source>
</evidence>
<reference evidence="8 11" key="2">
    <citation type="journal article" date="2019" name="Emerg. Microbes Infect.">
        <title>Comprehensive subspecies identification of 175 nontuberculous mycobacteria species based on 7547 genomic profiles.</title>
        <authorList>
            <person name="Matsumoto Y."/>
            <person name="Kinjo T."/>
            <person name="Motooka D."/>
            <person name="Nabeya D."/>
            <person name="Jung N."/>
            <person name="Uechi K."/>
            <person name="Horii T."/>
            <person name="Iida T."/>
            <person name="Fujita J."/>
            <person name="Nakamura S."/>
        </authorList>
    </citation>
    <scope>NUCLEOTIDE SEQUENCE [LARGE SCALE GENOMIC DNA]</scope>
    <source>
        <strain evidence="8 11">JCM 6377</strain>
    </source>
</reference>
<dbReference type="PANTHER" id="PTHR33452">
    <property type="entry name" value="OXIDOREDUCTASE CATD-RELATED"/>
    <property type="match status" value="1"/>
</dbReference>
<evidence type="ECO:0000256" key="2">
    <source>
        <dbReference type="ARBA" id="ARBA00006679"/>
    </source>
</evidence>
<dbReference type="PANTHER" id="PTHR33452:SF1">
    <property type="entry name" value="INNER MEMBRANE PROTEIN YPHA-RELATED"/>
    <property type="match status" value="1"/>
</dbReference>
<keyword evidence="4 7" id="KW-0812">Transmembrane</keyword>
<evidence type="ECO:0000256" key="3">
    <source>
        <dbReference type="ARBA" id="ARBA00022475"/>
    </source>
</evidence>
<dbReference type="AlphaFoldDB" id="A0A2A7NCN7"/>
<comment type="caution">
    <text evidence="9">The sequence shown here is derived from an EMBL/GenBank/DDBJ whole genome shotgun (WGS) entry which is preliminary data.</text>
</comment>
<dbReference type="GO" id="GO:0005886">
    <property type="term" value="C:plasma membrane"/>
    <property type="evidence" value="ECO:0007669"/>
    <property type="project" value="UniProtKB-SubCell"/>
</dbReference>
<name>A0A2A7NCN7_MYCAG</name>